<feature type="compositionally biased region" description="Acidic residues" evidence="1">
    <location>
        <begin position="194"/>
        <end position="210"/>
    </location>
</feature>
<evidence type="ECO:0000256" key="1">
    <source>
        <dbReference type="SAM" id="MobiDB-lite"/>
    </source>
</evidence>
<name>A0A6C0K582_9ZZZZ</name>
<feature type="region of interest" description="Disordered" evidence="1">
    <location>
        <begin position="183"/>
        <end position="210"/>
    </location>
</feature>
<reference evidence="2" key="1">
    <citation type="journal article" date="2020" name="Nature">
        <title>Giant virus diversity and host interactions through global metagenomics.</title>
        <authorList>
            <person name="Schulz F."/>
            <person name="Roux S."/>
            <person name="Paez-Espino D."/>
            <person name="Jungbluth S."/>
            <person name="Walsh D.A."/>
            <person name="Denef V.J."/>
            <person name="McMahon K.D."/>
            <person name="Konstantinidis K.T."/>
            <person name="Eloe-Fadrosh E.A."/>
            <person name="Kyrpides N.C."/>
            <person name="Woyke T."/>
        </authorList>
    </citation>
    <scope>NUCLEOTIDE SEQUENCE</scope>
    <source>
        <strain evidence="2">GVMAG-S-1101171-110</strain>
    </source>
</reference>
<feature type="region of interest" description="Disordered" evidence="1">
    <location>
        <begin position="121"/>
        <end position="147"/>
    </location>
</feature>
<organism evidence="2">
    <name type="scientific">viral metagenome</name>
    <dbReference type="NCBI Taxonomy" id="1070528"/>
    <lineage>
        <taxon>unclassified sequences</taxon>
        <taxon>metagenomes</taxon>
        <taxon>organismal metagenomes</taxon>
    </lineage>
</organism>
<accession>A0A6C0K582</accession>
<protein>
    <submittedName>
        <fullName evidence="2">Uncharacterized protein</fullName>
    </submittedName>
</protein>
<dbReference type="EMBL" id="MN740798">
    <property type="protein sequence ID" value="QHU12311.1"/>
    <property type="molecule type" value="Genomic_DNA"/>
</dbReference>
<sequence>MSFVTPKWDTTQNNYVIDVTSSLEKSSQVPAGKDTSGSIVFLDSDRVHDTTVEVLHHLIDEGEKNKWFTKLPSHEQLMKRVKHSFSNLGDPETNTATLERLLMTPKLITFLWKPTTVKEAAKPPPMEFEDSEDEGLMSEPDVCESNLPPVELIDDRMRMREEYLLTRLRAAKARVEEEQIRMHYFEATGKMPPESEDEEDEDEDEGEEDE</sequence>
<dbReference type="AlphaFoldDB" id="A0A6C0K582"/>
<proteinExistence type="predicted"/>
<evidence type="ECO:0000313" key="2">
    <source>
        <dbReference type="EMBL" id="QHU12311.1"/>
    </source>
</evidence>
<feature type="compositionally biased region" description="Acidic residues" evidence="1">
    <location>
        <begin position="127"/>
        <end position="136"/>
    </location>
</feature>